<feature type="signal peptide" evidence="1">
    <location>
        <begin position="1"/>
        <end position="26"/>
    </location>
</feature>
<sequence length="477" mass="51153">MKLFVPNGLRRAGLAASAALFLHACAPNQDTPSPVVGLDVSRYLAVGDSYTAGLSNGGLTRTSQEYSFVNLLARQFQNASSGAGFVQPLFDGNEGSFRLAFNGYSPTGFLQAKRVPGTAVRRTVLLTSACGTAPDTLRLLKRSSTAATLPQNLGVPGLMLSQIDAVGLGNEASVGSRPVNPYFERLLPAGDDRTYFQVLSTAASSATFFSYFMGLDEIMPFVRSGGTCGAIPSSLPMKRAAKRILDVLTANKRPGVIVKLPAITSLPLLSQGRGNEVEARLQAYYKDQLPLYIETPFVPGASQRITDRDYILATALPRLGQPTPVQVGSTTMMLPYGRDSRNPVRDADVLENTTEMVYITAAINDYNNFDPVPSNATTVFGLAGLARIYGLPLIDPSQNSRLFDAGFLFNNVTNSISVNGVVYTAEPVRGNFFSLDFYSLTPRGNGLLANSFIAAINRAYRSNIPALDVNNLPSTTE</sequence>
<name>A0ABR8JZ26_9BACT</name>
<evidence type="ECO:0008006" key="4">
    <source>
        <dbReference type="Google" id="ProtNLM"/>
    </source>
</evidence>
<evidence type="ECO:0000313" key="2">
    <source>
        <dbReference type="EMBL" id="MBD2724126.1"/>
    </source>
</evidence>
<dbReference type="EMBL" id="JACXAC010000006">
    <property type="protein sequence ID" value="MBD2724126.1"/>
    <property type="molecule type" value="Genomic_DNA"/>
</dbReference>
<dbReference type="Proteomes" id="UP000606003">
    <property type="component" value="Unassembled WGS sequence"/>
</dbReference>
<reference evidence="2 3" key="1">
    <citation type="submission" date="2020-09" db="EMBL/GenBank/DDBJ databases">
        <authorList>
            <person name="Kim M.K."/>
        </authorList>
    </citation>
    <scope>NUCLEOTIDE SEQUENCE [LARGE SCALE GENOMIC DNA]</scope>
    <source>
        <strain evidence="2 3">BT189</strain>
    </source>
</reference>
<gene>
    <name evidence="2" type="ORF">IC234_18510</name>
</gene>
<organism evidence="2 3">
    <name type="scientific">Hymenobacter armeniacus</name>
    <dbReference type="NCBI Taxonomy" id="2771358"/>
    <lineage>
        <taxon>Bacteria</taxon>
        <taxon>Pseudomonadati</taxon>
        <taxon>Bacteroidota</taxon>
        <taxon>Cytophagia</taxon>
        <taxon>Cytophagales</taxon>
        <taxon>Hymenobacteraceae</taxon>
        <taxon>Hymenobacter</taxon>
    </lineage>
</organism>
<accession>A0ABR8JZ26</accession>
<dbReference type="RefSeq" id="WP_190927581.1">
    <property type="nucleotide sequence ID" value="NZ_JACXAC010000006.1"/>
</dbReference>
<proteinExistence type="predicted"/>
<keyword evidence="3" id="KW-1185">Reference proteome</keyword>
<evidence type="ECO:0000313" key="3">
    <source>
        <dbReference type="Proteomes" id="UP000606003"/>
    </source>
</evidence>
<keyword evidence="1" id="KW-0732">Signal</keyword>
<protein>
    <recommendedName>
        <fullName evidence="4">SGNH/GDSL hydrolase family protein</fullName>
    </recommendedName>
</protein>
<comment type="caution">
    <text evidence="2">The sequence shown here is derived from an EMBL/GenBank/DDBJ whole genome shotgun (WGS) entry which is preliminary data.</text>
</comment>
<feature type="chain" id="PRO_5047288313" description="SGNH/GDSL hydrolase family protein" evidence="1">
    <location>
        <begin position="27"/>
        <end position="477"/>
    </location>
</feature>
<evidence type="ECO:0000256" key="1">
    <source>
        <dbReference type="SAM" id="SignalP"/>
    </source>
</evidence>